<comment type="caution">
    <text evidence="2">The sequence shown here is derived from an EMBL/GenBank/DDBJ whole genome shotgun (WGS) entry which is preliminary data.</text>
</comment>
<organism evidence="2 3">
    <name type="scientific">Balneatrix alpica</name>
    <dbReference type="NCBI Taxonomy" id="75684"/>
    <lineage>
        <taxon>Bacteria</taxon>
        <taxon>Pseudomonadati</taxon>
        <taxon>Pseudomonadota</taxon>
        <taxon>Gammaproteobacteria</taxon>
        <taxon>Oceanospirillales</taxon>
        <taxon>Balneatrichaceae</taxon>
        <taxon>Balneatrix</taxon>
    </lineage>
</organism>
<reference evidence="2 3" key="1">
    <citation type="submission" date="2024-09" db="EMBL/GenBank/DDBJ databases">
        <authorList>
            <person name="Sun Q."/>
            <person name="Mori K."/>
        </authorList>
    </citation>
    <scope>NUCLEOTIDE SEQUENCE [LARGE SCALE GENOMIC DNA]</scope>
    <source>
        <strain evidence="2 3">ATCC 51285</strain>
    </source>
</reference>
<name>A0ABV5ZGJ0_9GAMM</name>
<keyword evidence="2" id="KW-0808">Transferase</keyword>
<dbReference type="GO" id="GO:0032259">
    <property type="term" value="P:methylation"/>
    <property type="evidence" value="ECO:0007669"/>
    <property type="project" value="UniProtKB-KW"/>
</dbReference>
<dbReference type="Proteomes" id="UP001589628">
    <property type="component" value="Unassembled WGS sequence"/>
</dbReference>
<dbReference type="RefSeq" id="WP_027312769.1">
    <property type="nucleotide sequence ID" value="NZ_JBHLZN010000005.1"/>
</dbReference>
<feature type="domain" description="Methyltransferase type 11" evidence="1">
    <location>
        <begin position="146"/>
        <end position="191"/>
    </location>
</feature>
<sequence>MSSVDEVISLIEKGFYKDAKFILERLDPKRDVKGYIQANLAYYDAVEDKESFLLYSSVFNEMGESGQDLVLKQIRFLDINNAHEIKRLYGNELGEVKKDVYDYLASTFPVKRFLNVGGGRFVYPEWYNVDINADENYAIFNDFSGVEKLPIENSSIELAYTSHCLEHLNDAQVDFVFREVNRILHSSGAFLVKIPDFDWLLEKCKINDKSAFSDELWNFPCATQTWKNSGVEDTIENRCAYLFCGYWNAAFGNLFDKYDVNAEGAYNGPPKIEEDVLKQWICSSSPKEFVDLLRKLVKERKGITFNHQNAWSVEELEVVAKGHGFNLLSVDRDKIVKRYSYVPGIKEMYAISAYYLFVKE</sequence>
<dbReference type="GO" id="GO:0008168">
    <property type="term" value="F:methyltransferase activity"/>
    <property type="evidence" value="ECO:0007669"/>
    <property type="project" value="UniProtKB-KW"/>
</dbReference>
<accession>A0ABV5ZGJ0</accession>
<dbReference type="EMBL" id="JBHLZN010000005">
    <property type="protein sequence ID" value="MFB9887614.1"/>
    <property type="molecule type" value="Genomic_DNA"/>
</dbReference>
<evidence type="ECO:0000313" key="2">
    <source>
        <dbReference type="EMBL" id="MFB9887614.1"/>
    </source>
</evidence>
<dbReference type="InterPro" id="IPR013216">
    <property type="entry name" value="Methyltransf_11"/>
</dbReference>
<proteinExistence type="predicted"/>
<dbReference type="SUPFAM" id="SSF53335">
    <property type="entry name" value="S-adenosyl-L-methionine-dependent methyltransferases"/>
    <property type="match status" value="1"/>
</dbReference>
<dbReference type="Pfam" id="PF08241">
    <property type="entry name" value="Methyltransf_11"/>
    <property type="match status" value="1"/>
</dbReference>
<dbReference type="Gene3D" id="3.40.50.150">
    <property type="entry name" value="Vaccinia Virus protein VP39"/>
    <property type="match status" value="1"/>
</dbReference>
<evidence type="ECO:0000313" key="3">
    <source>
        <dbReference type="Proteomes" id="UP001589628"/>
    </source>
</evidence>
<keyword evidence="2" id="KW-0489">Methyltransferase</keyword>
<protein>
    <submittedName>
        <fullName evidence="2">Methyltransferase domain-containing protein</fullName>
    </submittedName>
</protein>
<dbReference type="InterPro" id="IPR029063">
    <property type="entry name" value="SAM-dependent_MTases_sf"/>
</dbReference>
<keyword evidence="3" id="KW-1185">Reference proteome</keyword>
<gene>
    <name evidence="2" type="ORF">ACFFLH_14425</name>
</gene>
<evidence type="ECO:0000259" key="1">
    <source>
        <dbReference type="Pfam" id="PF08241"/>
    </source>
</evidence>